<reference evidence="1" key="1">
    <citation type="journal article" date="2022" name="bioRxiv">
        <title>Sequencing and chromosome-scale assembly of the giantPleurodeles waltlgenome.</title>
        <authorList>
            <person name="Brown T."/>
            <person name="Elewa A."/>
            <person name="Iarovenko S."/>
            <person name="Subramanian E."/>
            <person name="Araus A.J."/>
            <person name="Petzold A."/>
            <person name="Susuki M."/>
            <person name="Suzuki K.-i.T."/>
            <person name="Hayashi T."/>
            <person name="Toyoda A."/>
            <person name="Oliveira C."/>
            <person name="Osipova E."/>
            <person name="Leigh N.D."/>
            <person name="Simon A."/>
            <person name="Yun M.H."/>
        </authorList>
    </citation>
    <scope>NUCLEOTIDE SEQUENCE</scope>
    <source>
        <strain evidence="1">20211129_DDA</strain>
        <tissue evidence="1">Liver</tissue>
    </source>
</reference>
<keyword evidence="2" id="KW-1185">Reference proteome</keyword>
<comment type="caution">
    <text evidence="1">The sequence shown here is derived from an EMBL/GenBank/DDBJ whole genome shotgun (WGS) entry which is preliminary data.</text>
</comment>
<evidence type="ECO:0000313" key="1">
    <source>
        <dbReference type="EMBL" id="KAJ1157709.1"/>
    </source>
</evidence>
<evidence type="ECO:0000313" key="2">
    <source>
        <dbReference type="Proteomes" id="UP001066276"/>
    </source>
</evidence>
<organism evidence="1 2">
    <name type="scientific">Pleurodeles waltl</name>
    <name type="common">Iberian ribbed newt</name>
    <dbReference type="NCBI Taxonomy" id="8319"/>
    <lineage>
        <taxon>Eukaryota</taxon>
        <taxon>Metazoa</taxon>
        <taxon>Chordata</taxon>
        <taxon>Craniata</taxon>
        <taxon>Vertebrata</taxon>
        <taxon>Euteleostomi</taxon>
        <taxon>Amphibia</taxon>
        <taxon>Batrachia</taxon>
        <taxon>Caudata</taxon>
        <taxon>Salamandroidea</taxon>
        <taxon>Salamandridae</taxon>
        <taxon>Pleurodelinae</taxon>
        <taxon>Pleurodeles</taxon>
    </lineage>
</organism>
<dbReference type="Proteomes" id="UP001066276">
    <property type="component" value="Chromosome 5"/>
</dbReference>
<proteinExistence type="predicted"/>
<gene>
    <name evidence="1" type="ORF">NDU88_010409</name>
</gene>
<dbReference type="AlphaFoldDB" id="A0AAV7RY65"/>
<dbReference type="EMBL" id="JANPWB010000009">
    <property type="protein sequence ID" value="KAJ1157709.1"/>
    <property type="molecule type" value="Genomic_DNA"/>
</dbReference>
<sequence length="68" mass="7469">MQEARQKRDTKRSPPLSAIFPLALHFLPARTARSELRVNSHRSAGRPVLALAQSGAADWPSGFGVTMR</sequence>
<accession>A0AAV7RY65</accession>
<name>A0AAV7RY65_PLEWA</name>
<protein>
    <submittedName>
        <fullName evidence="1">Uncharacterized protein</fullName>
    </submittedName>
</protein>